<dbReference type="InterPro" id="IPR005829">
    <property type="entry name" value="Sugar_transporter_CS"/>
</dbReference>
<dbReference type="Proteomes" id="UP000005481">
    <property type="component" value="Unassembled WGS sequence"/>
</dbReference>
<dbReference type="AlphaFoldDB" id="G9YG41"/>
<feature type="transmembrane region" description="Helical" evidence="6">
    <location>
        <begin position="49"/>
        <end position="71"/>
    </location>
</feature>
<feature type="transmembrane region" description="Helical" evidence="6">
    <location>
        <begin position="290"/>
        <end position="309"/>
    </location>
</feature>
<dbReference type="Pfam" id="PF00083">
    <property type="entry name" value="Sugar_tr"/>
    <property type="match status" value="1"/>
</dbReference>
<feature type="transmembrane region" description="Helical" evidence="6">
    <location>
        <begin position="83"/>
        <end position="102"/>
    </location>
</feature>
<dbReference type="Gene3D" id="1.20.1250.20">
    <property type="entry name" value="MFS general substrate transporter like domains"/>
    <property type="match status" value="1"/>
</dbReference>
<keyword evidence="3 6" id="KW-0812">Transmembrane</keyword>
<evidence type="ECO:0000259" key="7">
    <source>
        <dbReference type="PROSITE" id="PS50850"/>
    </source>
</evidence>
<feature type="domain" description="Major facilitator superfamily (MFS) profile" evidence="7">
    <location>
        <begin position="17"/>
        <end position="430"/>
    </location>
</feature>
<accession>G9YG41</accession>
<keyword evidence="5 6" id="KW-0472">Membrane</keyword>
<feature type="transmembrane region" description="Helical" evidence="6">
    <location>
        <begin position="17"/>
        <end position="43"/>
    </location>
</feature>
<dbReference type="PROSITE" id="PS00216">
    <property type="entry name" value="SUGAR_TRANSPORT_1"/>
    <property type="match status" value="1"/>
</dbReference>
<dbReference type="PANTHER" id="PTHR23511">
    <property type="entry name" value="SYNAPTIC VESICLE GLYCOPROTEIN 2"/>
    <property type="match status" value="1"/>
</dbReference>
<evidence type="ECO:0000256" key="6">
    <source>
        <dbReference type="SAM" id="Phobius"/>
    </source>
</evidence>
<feature type="transmembrane region" description="Helical" evidence="6">
    <location>
        <begin position="374"/>
        <end position="394"/>
    </location>
</feature>
<keyword evidence="4 6" id="KW-1133">Transmembrane helix</keyword>
<dbReference type="PANTHER" id="PTHR23511:SF5">
    <property type="entry name" value="MAJOR FACILITATOR-TYPE TRANSPORTER HXNZ-RELATED"/>
    <property type="match status" value="1"/>
</dbReference>
<reference evidence="8 9" key="1">
    <citation type="submission" date="2011-08" db="EMBL/GenBank/DDBJ databases">
        <authorList>
            <person name="Weinstock G."/>
            <person name="Sodergren E."/>
            <person name="Clifton S."/>
            <person name="Fulton L."/>
            <person name="Fulton B."/>
            <person name="Courtney L."/>
            <person name="Fronick C."/>
            <person name="Harrison M."/>
            <person name="Strong C."/>
            <person name="Farmer C."/>
            <person name="Delahaunty K."/>
            <person name="Markovic C."/>
            <person name="Hall O."/>
            <person name="Minx P."/>
            <person name="Tomlinson C."/>
            <person name="Mitreva M."/>
            <person name="Hou S."/>
            <person name="Chen J."/>
            <person name="Wollam A."/>
            <person name="Pepin K.H."/>
            <person name="Johnson M."/>
            <person name="Bhonagiri V."/>
            <person name="Zhang X."/>
            <person name="Suruliraj S."/>
            <person name="Warren W."/>
            <person name="Chinwalla A."/>
            <person name="Mardis E.R."/>
            <person name="Wilson R.K."/>
        </authorList>
    </citation>
    <scope>NUCLEOTIDE SEQUENCE [LARGE SCALE GENOMIC DNA]</scope>
    <source>
        <strain evidence="8 9">F0357</strain>
    </source>
</reference>
<evidence type="ECO:0000256" key="2">
    <source>
        <dbReference type="ARBA" id="ARBA00022448"/>
    </source>
</evidence>
<dbReference type="eggNOG" id="COG2271">
    <property type="taxonomic scope" value="Bacteria"/>
</dbReference>
<dbReference type="SUPFAM" id="SSF103473">
    <property type="entry name" value="MFS general substrate transporter"/>
    <property type="match status" value="1"/>
</dbReference>
<dbReference type="GO" id="GO:0005886">
    <property type="term" value="C:plasma membrane"/>
    <property type="evidence" value="ECO:0007669"/>
    <property type="project" value="UniProtKB-SubCell"/>
</dbReference>
<feature type="transmembrane region" description="Helical" evidence="6">
    <location>
        <begin position="108"/>
        <end position="129"/>
    </location>
</feature>
<name>G9YG41_9FIRM</name>
<comment type="subcellular location">
    <subcellularLocation>
        <location evidence="1">Cell membrane</location>
        <topology evidence="1">Multi-pass membrane protein</topology>
    </subcellularLocation>
</comment>
<evidence type="ECO:0000256" key="5">
    <source>
        <dbReference type="ARBA" id="ARBA00023136"/>
    </source>
</evidence>
<comment type="caution">
    <text evidence="8">The sequence shown here is derived from an EMBL/GenBank/DDBJ whole genome shotgun (WGS) entry which is preliminary data.</text>
</comment>
<feature type="transmembrane region" description="Helical" evidence="6">
    <location>
        <begin position="141"/>
        <end position="164"/>
    </location>
</feature>
<dbReference type="PROSITE" id="PS00217">
    <property type="entry name" value="SUGAR_TRANSPORT_2"/>
    <property type="match status" value="1"/>
</dbReference>
<dbReference type="GO" id="GO:0022857">
    <property type="term" value="F:transmembrane transporter activity"/>
    <property type="evidence" value="ECO:0007669"/>
    <property type="project" value="InterPro"/>
</dbReference>
<evidence type="ECO:0000256" key="1">
    <source>
        <dbReference type="ARBA" id="ARBA00004651"/>
    </source>
</evidence>
<proteinExistence type="predicted"/>
<protein>
    <submittedName>
        <fullName evidence="8">Transporter, major facilitator family protein</fullName>
    </submittedName>
</protein>
<evidence type="ECO:0000313" key="8">
    <source>
        <dbReference type="EMBL" id="EHM42471.1"/>
    </source>
</evidence>
<keyword evidence="2" id="KW-0813">Transport</keyword>
<evidence type="ECO:0000256" key="3">
    <source>
        <dbReference type="ARBA" id="ARBA00022692"/>
    </source>
</evidence>
<feature type="transmembrane region" description="Helical" evidence="6">
    <location>
        <begin position="170"/>
        <end position="190"/>
    </location>
</feature>
<dbReference type="InterPro" id="IPR020846">
    <property type="entry name" value="MFS_dom"/>
</dbReference>
<dbReference type="EMBL" id="AGCJ01000018">
    <property type="protein sequence ID" value="EHM42471.1"/>
    <property type="molecule type" value="Genomic_DNA"/>
</dbReference>
<dbReference type="InterPro" id="IPR036259">
    <property type="entry name" value="MFS_trans_sf"/>
</dbReference>
<feature type="transmembrane region" description="Helical" evidence="6">
    <location>
        <begin position="253"/>
        <end position="278"/>
    </location>
</feature>
<organism evidence="8 9">
    <name type="scientific">Anaeroglobus geminatus F0357</name>
    <dbReference type="NCBI Taxonomy" id="861450"/>
    <lineage>
        <taxon>Bacteria</taxon>
        <taxon>Bacillati</taxon>
        <taxon>Bacillota</taxon>
        <taxon>Negativicutes</taxon>
        <taxon>Veillonellales</taxon>
        <taxon>Veillonellaceae</taxon>
        <taxon>Anaeroglobus</taxon>
    </lineage>
</organism>
<gene>
    <name evidence="8" type="ORF">HMPREF0080_00605</name>
</gene>
<dbReference type="RefSeq" id="WP_006789594.1">
    <property type="nucleotide sequence ID" value="NZ_JH417572.1"/>
</dbReference>
<sequence length="438" mass="48104">MLDRLNALPVLRFHYKLLFIAGIGWVFDSMDTGLIAFVLPLLIKEWGLTGAQAGMLGSIGLIGMALGAVAAGTVADRLGRKKVFAATILLYSLSTGACAVAPNYESLLVFRFLVGLGLGGELPVAATLVTEYVPGRVRGRFMVLLESFWAVGWLLAALIAYFIIPVTGWRTAFIIGAVPALYTMVIRIHLPESVRYLLQKGKTTEAHAIVARLERNAGLDARPFTPDDTTVPSRDVSASFTALWTRRFAKRTIMLWAVWFGIVFSYYGIFMWLPSLVFKQGFTVVKTFEYVLIMTLSQLPGYYTAAWLVDRWGRRYTLALFLLCSGISSYFFGHATTVTALLFWGAAMSFFNLGAWGVIYTYTPELYPTAIRGLGCGWAAGFGRIGGMVAPLLVGALLANDWNMSGIFYIFASVFVIISVIVISLGTESKRKNLESLS</sequence>
<feature type="transmembrane region" description="Helical" evidence="6">
    <location>
        <begin position="341"/>
        <end position="362"/>
    </location>
</feature>
<evidence type="ECO:0000313" key="9">
    <source>
        <dbReference type="Proteomes" id="UP000005481"/>
    </source>
</evidence>
<feature type="transmembrane region" description="Helical" evidence="6">
    <location>
        <begin position="406"/>
        <end position="426"/>
    </location>
</feature>
<dbReference type="InterPro" id="IPR005828">
    <property type="entry name" value="MFS_sugar_transport-like"/>
</dbReference>
<dbReference type="PROSITE" id="PS50850">
    <property type="entry name" value="MFS"/>
    <property type="match status" value="1"/>
</dbReference>
<dbReference type="HOGENOM" id="CLU_001265_46_6_9"/>
<keyword evidence="9" id="KW-1185">Reference proteome</keyword>
<dbReference type="OrthoDB" id="9787026at2"/>
<dbReference type="STRING" id="861450.HMPREF0080_00605"/>
<evidence type="ECO:0000256" key="4">
    <source>
        <dbReference type="ARBA" id="ARBA00022989"/>
    </source>
</evidence>
<feature type="transmembrane region" description="Helical" evidence="6">
    <location>
        <begin position="316"/>
        <end position="335"/>
    </location>
</feature>
<dbReference type="CDD" id="cd17316">
    <property type="entry name" value="MFS_SV2_like"/>
    <property type="match status" value="1"/>
</dbReference>
<dbReference type="PATRIC" id="fig|861450.3.peg.578"/>